<dbReference type="EMBL" id="MU004297">
    <property type="protein sequence ID" value="KAF2660879.1"/>
    <property type="molecule type" value="Genomic_DNA"/>
</dbReference>
<reference evidence="1" key="1">
    <citation type="journal article" date="2020" name="Stud. Mycol.">
        <title>101 Dothideomycetes genomes: a test case for predicting lifestyles and emergence of pathogens.</title>
        <authorList>
            <person name="Haridas S."/>
            <person name="Albert R."/>
            <person name="Binder M."/>
            <person name="Bloem J."/>
            <person name="Labutti K."/>
            <person name="Salamov A."/>
            <person name="Andreopoulos B."/>
            <person name="Baker S."/>
            <person name="Barry K."/>
            <person name="Bills G."/>
            <person name="Bluhm B."/>
            <person name="Cannon C."/>
            <person name="Castanera R."/>
            <person name="Culley D."/>
            <person name="Daum C."/>
            <person name="Ezra D."/>
            <person name="Gonzalez J."/>
            <person name="Henrissat B."/>
            <person name="Kuo A."/>
            <person name="Liang C."/>
            <person name="Lipzen A."/>
            <person name="Lutzoni F."/>
            <person name="Magnuson J."/>
            <person name="Mondo S."/>
            <person name="Nolan M."/>
            <person name="Ohm R."/>
            <person name="Pangilinan J."/>
            <person name="Park H.-J."/>
            <person name="Ramirez L."/>
            <person name="Alfaro M."/>
            <person name="Sun H."/>
            <person name="Tritt A."/>
            <person name="Yoshinaga Y."/>
            <person name="Zwiers L.-H."/>
            <person name="Turgeon B."/>
            <person name="Goodwin S."/>
            <person name="Spatafora J."/>
            <person name="Crous P."/>
            <person name="Grigoriev I."/>
        </authorList>
    </citation>
    <scope>NUCLEOTIDE SEQUENCE</scope>
    <source>
        <strain evidence="1">CBS 122681</strain>
    </source>
</reference>
<evidence type="ECO:0000313" key="1">
    <source>
        <dbReference type="EMBL" id="KAF2660879.1"/>
    </source>
</evidence>
<sequence>MHRVVVVVCGSIYHRLTCSLHGSSSALPAATVTQLLPIHSALRLLGRRYVVAAALGTQPASFTHDVSPALPRAGRLPIAVVYVPAVKAFLRAHQSNRWGLGHRFRHASSGGAAAAPLFARRAVLSAMLLPEPRLIRTTALLSKTACGSTLLHIRQRLSPLYAQLRLPTLCRLLWTCPTDVSGHGESRGLHCATEGKIRNSRHLATPEGVLICPLGSAVL</sequence>
<dbReference type="AlphaFoldDB" id="A0A6A6TLC5"/>
<evidence type="ECO:0000313" key="2">
    <source>
        <dbReference type="Proteomes" id="UP000799324"/>
    </source>
</evidence>
<keyword evidence="2" id="KW-1185">Reference proteome</keyword>
<organism evidence="1 2">
    <name type="scientific">Lophiostoma macrostomum CBS 122681</name>
    <dbReference type="NCBI Taxonomy" id="1314788"/>
    <lineage>
        <taxon>Eukaryota</taxon>
        <taxon>Fungi</taxon>
        <taxon>Dikarya</taxon>
        <taxon>Ascomycota</taxon>
        <taxon>Pezizomycotina</taxon>
        <taxon>Dothideomycetes</taxon>
        <taxon>Pleosporomycetidae</taxon>
        <taxon>Pleosporales</taxon>
        <taxon>Lophiostomataceae</taxon>
        <taxon>Lophiostoma</taxon>
    </lineage>
</organism>
<proteinExistence type="predicted"/>
<gene>
    <name evidence="1" type="ORF">K491DRAFT_725260</name>
</gene>
<accession>A0A6A6TLC5</accession>
<name>A0A6A6TLC5_9PLEO</name>
<dbReference type="Proteomes" id="UP000799324">
    <property type="component" value="Unassembled WGS sequence"/>
</dbReference>
<protein>
    <submittedName>
        <fullName evidence="1">Uncharacterized protein</fullName>
    </submittedName>
</protein>